<feature type="domain" description="DdrB-like" evidence="2">
    <location>
        <begin position="36"/>
        <end position="167"/>
    </location>
</feature>
<gene>
    <name evidence="3" type="ORF">AB204_02565</name>
</gene>
<reference evidence="3 4" key="1">
    <citation type="submission" date="2015-06" db="EMBL/GenBank/DDBJ databases">
        <title>Draft Whole-Genome Sequence of the Entomopathogenic Bacterium Xenorhabdus khoisanae.</title>
        <authorList>
            <person name="Naidoo S."/>
            <person name="Featherston J."/>
            <person name="Gray V.M."/>
        </authorList>
    </citation>
    <scope>NUCLEOTIDE SEQUENCE [LARGE SCALE GENOMIC DNA]</scope>
    <source>
        <strain evidence="3 4">MCB</strain>
    </source>
</reference>
<evidence type="ECO:0000313" key="4">
    <source>
        <dbReference type="Proteomes" id="UP000036277"/>
    </source>
</evidence>
<evidence type="ECO:0000256" key="1">
    <source>
        <dbReference type="SAM" id="MobiDB-lite"/>
    </source>
</evidence>
<dbReference type="Pfam" id="PF18763">
    <property type="entry name" value="ddrB-ParB"/>
    <property type="match status" value="1"/>
</dbReference>
<dbReference type="STRING" id="880157.AB204_02565"/>
<name>A0A0J5FWX5_9GAMM</name>
<sequence length="184" mass="20200">MSITPTTATVQQNEAPVTHAVSHSEHGRVSYVNTVKGDKVKTAFDVMEASDLILSNHLDGRINEAYPQELQPRDRTRLSSKLQVNTIAKSLQPEQLADSDLSSDGAPIIGNDNIVESGNGRSMGIVKAYASGNADDYKDYLIENANTYGLSRALIAEMERPVLVRVRLDDVDRAKFARDSNWPT</sequence>
<feature type="region of interest" description="Disordered" evidence="1">
    <location>
        <begin position="1"/>
        <end position="24"/>
    </location>
</feature>
<evidence type="ECO:0000259" key="2">
    <source>
        <dbReference type="Pfam" id="PF18763"/>
    </source>
</evidence>
<organism evidence="3 4">
    <name type="scientific">Xenorhabdus khoisanae</name>
    <dbReference type="NCBI Taxonomy" id="880157"/>
    <lineage>
        <taxon>Bacteria</taxon>
        <taxon>Pseudomonadati</taxon>
        <taxon>Pseudomonadota</taxon>
        <taxon>Gammaproteobacteria</taxon>
        <taxon>Enterobacterales</taxon>
        <taxon>Morganellaceae</taxon>
        <taxon>Xenorhabdus</taxon>
    </lineage>
</organism>
<dbReference type="AlphaFoldDB" id="A0A0J5FWX5"/>
<dbReference type="Proteomes" id="UP000036277">
    <property type="component" value="Unassembled WGS sequence"/>
</dbReference>
<evidence type="ECO:0000313" key="3">
    <source>
        <dbReference type="EMBL" id="KMJ46714.1"/>
    </source>
</evidence>
<feature type="compositionally biased region" description="Polar residues" evidence="1">
    <location>
        <begin position="1"/>
        <end position="15"/>
    </location>
</feature>
<comment type="caution">
    <text evidence="3">The sequence shown here is derived from an EMBL/GenBank/DDBJ whole genome shotgun (WGS) entry which is preliminary data.</text>
</comment>
<accession>A0A0J5FWX5</accession>
<dbReference type="InterPro" id="IPR041398">
    <property type="entry name" value="DdrB_dom"/>
</dbReference>
<proteinExistence type="predicted"/>
<dbReference type="PATRIC" id="fig|880157.4.peg.533"/>
<dbReference type="EMBL" id="LFCV01000013">
    <property type="protein sequence ID" value="KMJ46714.1"/>
    <property type="molecule type" value="Genomic_DNA"/>
</dbReference>
<protein>
    <recommendedName>
        <fullName evidence="2">DdrB-like domain-containing protein</fullName>
    </recommendedName>
</protein>
<keyword evidence="4" id="KW-1185">Reference proteome</keyword>